<comment type="subcellular location">
    <subcellularLocation>
        <location evidence="1">Cell membrane</location>
        <topology evidence="1">Multi-pass membrane protein</topology>
    </subcellularLocation>
</comment>
<name>A0A0R3NDD1_9BRAD</name>
<evidence type="ECO:0000256" key="4">
    <source>
        <dbReference type="ARBA" id="ARBA00022692"/>
    </source>
</evidence>
<protein>
    <recommendedName>
        <fullName evidence="8">Type II secretion system protein GspF domain-containing protein</fullName>
    </recommendedName>
</protein>
<dbReference type="InterPro" id="IPR042094">
    <property type="entry name" value="T2SS_GspF_sf"/>
</dbReference>
<comment type="caution">
    <text evidence="9">The sequence shown here is derived from an EMBL/GenBank/DDBJ whole genome shotgun (WGS) entry which is preliminary data.</text>
</comment>
<sequence>MATFHYKAYTARGAITAGTIVAEGVDAAIDALYGAGLTPFETHGVADHAPARASQPSASPQETETSVWKREVVQSNRFSLKELTAFTVELASLINSGLTLDAAFRIIAGPGAAPKTARLANGLLKDVLAGLQLSEAMAQRADVFPSDYRAILAAGEAGGGTGQVLTQIAELLARRLEIRNKITSALVYPMVLILMSLVSVVVIVFVLIPSISPIFTDAGLPLPGILHFFEEVQDNWLIVLLVAALCGAAGFVAWGRAKQNPEIMLGADRLKCSLPVVGRIVQSREAGGFARALGTLLVARVPLMSAMQTARALVTNRHLNALYGNAIKRVPEGTPLHRAFDSDGLLPPASLRLVAVGEESGQLGPMLIQVATVIEADLQRRIERMVGLLTPALTLLIGGGIGGLIMHVMSAVLSINNLAFQ</sequence>
<organism evidence="9 10">
    <name type="scientific">Bradyrhizobium lablabi</name>
    <dbReference type="NCBI Taxonomy" id="722472"/>
    <lineage>
        <taxon>Bacteria</taxon>
        <taxon>Pseudomonadati</taxon>
        <taxon>Pseudomonadota</taxon>
        <taxon>Alphaproteobacteria</taxon>
        <taxon>Hyphomicrobiales</taxon>
        <taxon>Nitrobacteraceae</taxon>
        <taxon>Bradyrhizobium</taxon>
    </lineage>
</organism>
<feature type="transmembrane region" description="Helical" evidence="7">
    <location>
        <begin position="388"/>
        <end position="415"/>
    </location>
</feature>
<evidence type="ECO:0000256" key="5">
    <source>
        <dbReference type="ARBA" id="ARBA00022989"/>
    </source>
</evidence>
<feature type="transmembrane region" description="Helical" evidence="7">
    <location>
        <begin position="185"/>
        <end position="215"/>
    </location>
</feature>
<evidence type="ECO:0000313" key="10">
    <source>
        <dbReference type="Proteomes" id="UP000051660"/>
    </source>
</evidence>
<gene>
    <name evidence="9" type="ORF">CQ14_08425</name>
</gene>
<keyword evidence="6 7" id="KW-0472">Membrane</keyword>
<keyword evidence="4 7" id="KW-0812">Transmembrane</keyword>
<keyword evidence="3" id="KW-1003">Cell membrane</keyword>
<feature type="domain" description="Type II secretion system protein GspF" evidence="8">
    <location>
        <begin position="87"/>
        <end position="209"/>
    </location>
</feature>
<dbReference type="Gene3D" id="1.20.81.30">
    <property type="entry name" value="Type II secretion system (T2SS), domain F"/>
    <property type="match status" value="2"/>
</dbReference>
<dbReference type="GO" id="GO:0005886">
    <property type="term" value="C:plasma membrane"/>
    <property type="evidence" value="ECO:0007669"/>
    <property type="project" value="UniProtKB-SubCell"/>
</dbReference>
<dbReference type="EMBL" id="LLYB01000034">
    <property type="protein sequence ID" value="KRR27856.1"/>
    <property type="molecule type" value="Genomic_DNA"/>
</dbReference>
<feature type="transmembrane region" description="Helical" evidence="7">
    <location>
        <begin position="235"/>
        <end position="254"/>
    </location>
</feature>
<dbReference type="PANTHER" id="PTHR30012:SF0">
    <property type="entry name" value="TYPE II SECRETION SYSTEM PROTEIN F-RELATED"/>
    <property type="match status" value="1"/>
</dbReference>
<dbReference type="AlphaFoldDB" id="A0A0R3NDD1"/>
<dbReference type="GO" id="GO:0015628">
    <property type="term" value="P:protein secretion by the type II secretion system"/>
    <property type="evidence" value="ECO:0007669"/>
    <property type="project" value="TreeGrafter"/>
</dbReference>
<feature type="domain" description="Type II secretion system protein GspF" evidence="8">
    <location>
        <begin position="289"/>
        <end position="409"/>
    </location>
</feature>
<dbReference type="PANTHER" id="PTHR30012">
    <property type="entry name" value="GENERAL SECRETION PATHWAY PROTEIN"/>
    <property type="match status" value="1"/>
</dbReference>
<dbReference type="PRINTS" id="PR00812">
    <property type="entry name" value="BCTERIALGSPF"/>
</dbReference>
<proteinExistence type="inferred from homology"/>
<dbReference type="Pfam" id="PF00482">
    <property type="entry name" value="T2SSF"/>
    <property type="match status" value="2"/>
</dbReference>
<accession>A0A0R3NDD1</accession>
<dbReference type="InterPro" id="IPR003004">
    <property type="entry name" value="GspF/PilC"/>
</dbReference>
<evidence type="ECO:0000313" key="9">
    <source>
        <dbReference type="EMBL" id="KRR27856.1"/>
    </source>
</evidence>
<dbReference type="OrthoDB" id="9805682at2"/>
<reference evidence="9 10" key="1">
    <citation type="submission" date="2014-03" db="EMBL/GenBank/DDBJ databases">
        <title>Bradyrhizobium valentinum sp. nov., isolated from effective nodules of Lupinus mariae-josephae, a lupine endemic of basic-lime soils in Eastern Spain.</title>
        <authorList>
            <person name="Duran D."/>
            <person name="Rey L."/>
            <person name="Navarro A."/>
            <person name="Busquets A."/>
            <person name="Imperial J."/>
            <person name="Ruiz-Argueso T."/>
        </authorList>
    </citation>
    <scope>NUCLEOTIDE SEQUENCE [LARGE SCALE GENOMIC DNA]</scope>
    <source>
        <strain evidence="9 10">CCBAU 23086</strain>
    </source>
</reference>
<evidence type="ECO:0000259" key="8">
    <source>
        <dbReference type="Pfam" id="PF00482"/>
    </source>
</evidence>
<dbReference type="Proteomes" id="UP000051660">
    <property type="component" value="Unassembled WGS sequence"/>
</dbReference>
<dbReference type="InterPro" id="IPR018076">
    <property type="entry name" value="T2SS_GspF_dom"/>
</dbReference>
<evidence type="ECO:0000256" key="6">
    <source>
        <dbReference type="ARBA" id="ARBA00023136"/>
    </source>
</evidence>
<keyword evidence="5 7" id="KW-1133">Transmembrane helix</keyword>
<comment type="similarity">
    <text evidence="2">Belongs to the GSP F family.</text>
</comment>
<evidence type="ECO:0000256" key="3">
    <source>
        <dbReference type="ARBA" id="ARBA00022475"/>
    </source>
</evidence>
<evidence type="ECO:0000256" key="2">
    <source>
        <dbReference type="ARBA" id="ARBA00005745"/>
    </source>
</evidence>
<evidence type="ECO:0000256" key="7">
    <source>
        <dbReference type="SAM" id="Phobius"/>
    </source>
</evidence>
<evidence type="ECO:0000256" key="1">
    <source>
        <dbReference type="ARBA" id="ARBA00004651"/>
    </source>
</evidence>
<dbReference type="RefSeq" id="WP_057856257.1">
    <property type="nucleotide sequence ID" value="NZ_LLYB01000034.1"/>
</dbReference>